<dbReference type="AlphaFoldDB" id="A0A6V8SPT0"/>
<reference evidence="1 2" key="1">
    <citation type="submission" date="2020-07" db="EMBL/GenBank/DDBJ databases">
        <title>A new beta-1,3-glucan-decomposing anaerobic bacterium isolated from anoxic soil subjected to biological soil disinfestation.</title>
        <authorList>
            <person name="Ueki A."/>
            <person name="Tonouchi A."/>
        </authorList>
    </citation>
    <scope>NUCLEOTIDE SEQUENCE [LARGE SCALE GENOMIC DNA]</scope>
    <source>
        <strain evidence="1 2">TW1</strain>
    </source>
</reference>
<sequence length="82" mass="9590">MRFNTRMMLTGIKQGTNNKTGQPYILITALDKEEGKTMDFLYKGTTPLDFTKYVAFQDYEFEIQVFHGKYLNLNVVDIRQAK</sequence>
<dbReference type="Proteomes" id="UP000580568">
    <property type="component" value="Unassembled WGS sequence"/>
</dbReference>
<dbReference type="EMBL" id="BLZR01000005">
    <property type="protein sequence ID" value="GFP78562.1"/>
    <property type="molecule type" value="Genomic_DNA"/>
</dbReference>
<evidence type="ECO:0008006" key="3">
    <source>
        <dbReference type="Google" id="ProtNLM"/>
    </source>
</evidence>
<evidence type="ECO:0000313" key="2">
    <source>
        <dbReference type="Proteomes" id="UP000580568"/>
    </source>
</evidence>
<protein>
    <recommendedName>
        <fullName evidence="3">Single-stranded DNA-binding protein</fullName>
    </recommendedName>
</protein>
<name>A0A6V8SPT0_9CLOT</name>
<dbReference type="RefSeq" id="WP_183280058.1">
    <property type="nucleotide sequence ID" value="NZ_BLZR01000005.1"/>
</dbReference>
<accession>A0A6V8SPT0</accession>
<organism evidence="1 2">
    <name type="scientific">Clostridium fungisolvens</name>
    <dbReference type="NCBI Taxonomy" id="1604897"/>
    <lineage>
        <taxon>Bacteria</taxon>
        <taxon>Bacillati</taxon>
        <taxon>Bacillota</taxon>
        <taxon>Clostridia</taxon>
        <taxon>Eubacteriales</taxon>
        <taxon>Clostridiaceae</taxon>
        <taxon>Clostridium</taxon>
    </lineage>
</organism>
<evidence type="ECO:0000313" key="1">
    <source>
        <dbReference type="EMBL" id="GFP78562.1"/>
    </source>
</evidence>
<proteinExistence type="predicted"/>
<comment type="caution">
    <text evidence="1">The sequence shown here is derived from an EMBL/GenBank/DDBJ whole genome shotgun (WGS) entry which is preliminary data.</text>
</comment>
<keyword evidence="2" id="KW-1185">Reference proteome</keyword>
<gene>
    <name evidence="1" type="ORF">bsdtw1_04799</name>
</gene>